<evidence type="ECO:0000256" key="8">
    <source>
        <dbReference type="ARBA" id="ARBA00023065"/>
    </source>
</evidence>
<keyword evidence="4 11" id="KW-0812">Transmembrane</keyword>
<evidence type="ECO:0000256" key="5">
    <source>
        <dbReference type="ARBA" id="ARBA00022882"/>
    </source>
</evidence>
<keyword evidence="10 11" id="KW-0407">Ion channel</keyword>
<sequence length="394" mass="44027">TVLRRHKLPLKQADFIFFRLALELVHVIDAASPLYATPFSPDCMLLVTFTGVDSNRHATIVNQVSYTHDCIAHGAKFVAMLSHEVNHVEMDFDRLSDVALSQTDDDGSSYVHMTDAAAAFTSLHLVHPLNVPFRFQYLYYHILHATWKSIFAGIFVLTGAVTITFACLHWLHFPRGLFITDDMLPPRNSAFELCFYLSVHTFSTIGYGTIAPAPGDNYHNALVAVEAMLGLTVATILTGIFWSKFALPQAHVRFSAKMAVSTYHANRCLVFRAVNTRNVGDIQMCQFKLGAFFTDRRGARRMHDLPLVQPTWPSINMPVTLIHVLDASSPLHKHDDDALSATSLLGLFSGFDSTFCETVYSRHIYTTYEFGKPIVDDAVTLTPDGVSWGDDDMM</sequence>
<keyword evidence="6 11" id="KW-0630">Potassium</keyword>
<dbReference type="InterPro" id="IPR013099">
    <property type="entry name" value="K_chnl_dom"/>
</dbReference>
<dbReference type="Pfam" id="PF17655">
    <property type="entry name" value="IRK_C"/>
    <property type="match status" value="1"/>
</dbReference>
<dbReference type="Pfam" id="PF07885">
    <property type="entry name" value="Ion_trans_2"/>
    <property type="match status" value="1"/>
</dbReference>
<dbReference type="Gene3D" id="1.10.287.70">
    <property type="match status" value="1"/>
</dbReference>
<dbReference type="SUPFAM" id="SSF81296">
    <property type="entry name" value="E set domains"/>
    <property type="match status" value="2"/>
</dbReference>
<dbReference type="SUPFAM" id="SSF81324">
    <property type="entry name" value="Voltage-gated potassium channels"/>
    <property type="match status" value="1"/>
</dbReference>
<protein>
    <recommendedName>
        <fullName evidence="17">Potassium channel domain-containing protein</fullName>
    </recommendedName>
</protein>
<dbReference type="GO" id="GO:0005886">
    <property type="term" value="C:plasma membrane"/>
    <property type="evidence" value="ECO:0007669"/>
    <property type="project" value="TreeGrafter"/>
</dbReference>
<feature type="transmembrane region" description="Helical" evidence="12">
    <location>
        <begin position="193"/>
        <end position="210"/>
    </location>
</feature>
<organism evidence="15 16">
    <name type="scientific">Aphanomyces astaci</name>
    <name type="common">Crayfish plague agent</name>
    <dbReference type="NCBI Taxonomy" id="112090"/>
    <lineage>
        <taxon>Eukaryota</taxon>
        <taxon>Sar</taxon>
        <taxon>Stramenopiles</taxon>
        <taxon>Oomycota</taxon>
        <taxon>Saprolegniomycetes</taxon>
        <taxon>Saprolegniales</taxon>
        <taxon>Verrucalvaceae</taxon>
        <taxon>Aphanomyces</taxon>
    </lineage>
</organism>
<dbReference type="GO" id="GO:0034702">
    <property type="term" value="C:monoatomic ion channel complex"/>
    <property type="evidence" value="ECO:0007669"/>
    <property type="project" value="UniProtKB-KW"/>
</dbReference>
<accession>A0A9X8E5W8</accession>
<evidence type="ECO:0000256" key="3">
    <source>
        <dbReference type="ARBA" id="ARBA00022538"/>
    </source>
</evidence>
<keyword evidence="7 12" id="KW-1133">Transmembrane helix</keyword>
<dbReference type="GO" id="GO:0034765">
    <property type="term" value="P:regulation of monoatomic ion transmembrane transport"/>
    <property type="evidence" value="ECO:0007669"/>
    <property type="project" value="TreeGrafter"/>
</dbReference>
<proteinExistence type="inferred from homology"/>
<keyword evidence="3 11" id="KW-0633">Potassium transport</keyword>
<evidence type="ECO:0000313" key="15">
    <source>
        <dbReference type="EMBL" id="RLO09523.1"/>
    </source>
</evidence>
<evidence type="ECO:0000256" key="10">
    <source>
        <dbReference type="ARBA" id="ARBA00023303"/>
    </source>
</evidence>
<feature type="transmembrane region" description="Helical" evidence="12">
    <location>
        <begin position="150"/>
        <end position="172"/>
    </location>
</feature>
<dbReference type="InterPro" id="IPR014756">
    <property type="entry name" value="Ig_E-set"/>
</dbReference>
<comment type="similarity">
    <text evidence="11">Belongs to the inward rectifier-type potassium channel (TC 1.A.2.1) family.</text>
</comment>
<evidence type="ECO:0000256" key="9">
    <source>
        <dbReference type="ARBA" id="ARBA00023136"/>
    </source>
</evidence>
<dbReference type="InterPro" id="IPR041647">
    <property type="entry name" value="IRK_C"/>
</dbReference>
<evidence type="ECO:0008006" key="17">
    <source>
        <dbReference type="Google" id="ProtNLM"/>
    </source>
</evidence>
<dbReference type="InterPro" id="IPR016449">
    <property type="entry name" value="K_chnl_inward-rec_Kir"/>
</dbReference>
<dbReference type="GO" id="GO:0005242">
    <property type="term" value="F:inward rectifier potassium channel activity"/>
    <property type="evidence" value="ECO:0007669"/>
    <property type="project" value="InterPro"/>
</dbReference>
<feature type="domain" description="Potassium channel" evidence="13">
    <location>
        <begin position="183"/>
        <end position="241"/>
    </location>
</feature>
<comment type="subcellular location">
    <subcellularLocation>
        <location evidence="1 11">Membrane</location>
        <topology evidence="1 11">Multi-pass membrane protein</topology>
    </subcellularLocation>
</comment>
<feature type="domain" description="Inward rectifier potassium channel C-terminal" evidence="14">
    <location>
        <begin position="13"/>
        <end position="99"/>
    </location>
</feature>
<gene>
    <name evidence="15" type="ORF">DYB28_009014</name>
</gene>
<dbReference type="AlphaFoldDB" id="A0A9X8E5W8"/>
<dbReference type="PANTHER" id="PTHR11767:SF102">
    <property type="entry name" value="INWARDLY RECTIFYING POTASSIUM CHANNEL 1, ISOFORM F"/>
    <property type="match status" value="1"/>
</dbReference>
<feature type="transmembrane region" description="Helical" evidence="12">
    <location>
        <begin position="222"/>
        <end position="243"/>
    </location>
</feature>
<evidence type="ECO:0000259" key="13">
    <source>
        <dbReference type="Pfam" id="PF07885"/>
    </source>
</evidence>
<keyword evidence="9 12" id="KW-0472">Membrane</keyword>
<evidence type="ECO:0000256" key="11">
    <source>
        <dbReference type="RuleBase" id="RU003822"/>
    </source>
</evidence>
<dbReference type="Proteomes" id="UP000275652">
    <property type="component" value="Unassembled WGS sequence"/>
</dbReference>
<evidence type="ECO:0000256" key="6">
    <source>
        <dbReference type="ARBA" id="ARBA00022958"/>
    </source>
</evidence>
<name>A0A9X8E5W8_APHAT</name>
<keyword evidence="5 11" id="KW-0851">Voltage-gated channel</keyword>
<evidence type="ECO:0000256" key="12">
    <source>
        <dbReference type="SAM" id="Phobius"/>
    </source>
</evidence>
<evidence type="ECO:0000256" key="4">
    <source>
        <dbReference type="ARBA" id="ARBA00022692"/>
    </source>
</evidence>
<dbReference type="EMBL" id="QUTI01019709">
    <property type="protein sequence ID" value="RLO09523.1"/>
    <property type="molecule type" value="Genomic_DNA"/>
</dbReference>
<evidence type="ECO:0000256" key="1">
    <source>
        <dbReference type="ARBA" id="ARBA00004141"/>
    </source>
</evidence>
<evidence type="ECO:0000313" key="16">
    <source>
        <dbReference type="Proteomes" id="UP000275652"/>
    </source>
</evidence>
<dbReference type="InterPro" id="IPR013518">
    <property type="entry name" value="K_chnl_inward-rec_Kir_cyto"/>
</dbReference>
<dbReference type="GO" id="GO:1990573">
    <property type="term" value="P:potassium ion import across plasma membrane"/>
    <property type="evidence" value="ECO:0007669"/>
    <property type="project" value="TreeGrafter"/>
</dbReference>
<evidence type="ECO:0000256" key="2">
    <source>
        <dbReference type="ARBA" id="ARBA00022448"/>
    </source>
</evidence>
<evidence type="ECO:0000259" key="14">
    <source>
        <dbReference type="Pfam" id="PF17655"/>
    </source>
</evidence>
<keyword evidence="2 11" id="KW-0813">Transport</keyword>
<keyword evidence="8 11" id="KW-0406">Ion transport</keyword>
<dbReference type="PANTHER" id="PTHR11767">
    <property type="entry name" value="INWARD RECTIFIER POTASSIUM CHANNEL"/>
    <property type="match status" value="1"/>
</dbReference>
<dbReference type="Gene3D" id="2.60.40.1400">
    <property type="entry name" value="G protein-activated inward rectifier potassium channel 1"/>
    <property type="match status" value="2"/>
</dbReference>
<reference evidence="15 16" key="1">
    <citation type="journal article" date="2018" name="J. Invertebr. Pathol.">
        <title>New genotyping method for the causative agent of crayfish plague (Aphanomyces astaci) based on whole genome data.</title>
        <authorList>
            <person name="Minardi D."/>
            <person name="Studholme D.J."/>
            <person name="van der Giezen M."/>
            <person name="Pretto T."/>
            <person name="Oidtmann B."/>
        </authorList>
    </citation>
    <scope>NUCLEOTIDE SEQUENCE [LARGE SCALE GENOMIC DNA]</scope>
    <source>
        <strain evidence="15 16">KB13</strain>
    </source>
</reference>
<feature type="non-terminal residue" evidence="15">
    <location>
        <position position="1"/>
    </location>
</feature>
<comment type="caution">
    <text evidence="15">The sequence shown here is derived from an EMBL/GenBank/DDBJ whole genome shotgun (WGS) entry which is preliminary data.</text>
</comment>
<evidence type="ECO:0000256" key="7">
    <source>
        <dbReference type="ARBA" id="ARBA00022989"/>
    </source>
</evidence>